<dbReference type="EMBL" id="CAXKWB010001558">
    <property type="protein sequence ID" value="CAL4064828.1"/>
    <property type="molecule type" value="Genomic_DNA"/>
</dbReference>
<dbReference type="InterPro" id="IPR011011">
    <property type="entry name" value="Znf_FYVE_PHD"/>
</dbReference>
<dbReference type="CDD" id="cd15672">
    <property type="entry name" value="ePHD_AF10_like"/>
    <property type="match status" value="1"/>
</dbReference>
<dbReference type="GO" id="GO:0031491">
    <property type="term" value="F:nucleosome binding"/>
    <property type="evidence" value="ECO:0007669"/>
    <property type="project" value="TreeGrafter"/>
</dbReference>
<evidence type="ECO:0000256" key="5">
    <source>
        <dbReference type="ARBA" id="ARBA00022771"/>
    </source>
</evidence>
<feature type="coiled-coil region" evidence="9">
    <location>
        <begin position="765"/>
        <end position="792"/>
    </location>
</feature>
<dbReference type="PANTHER" id="PTHR13793:SF164">
    <property type="entry name" value="ALHAMBRA, ISOFORM P"/>
    <property type="match status" value="1"/>
</dbReference>
<dbReference type="InterPro" id="IPR049773">
    <property type="entry name" value="AF10-like_CC"/>
</dbReference>
<evidence type="ECO:0000256" key="8">
    <source>
        <dbReference type="PROSITE-ProRule" id="PRU00146"/>
    </source>
</evidence>
<dbReference type="InterPro" id="IPR001965">
    <property type="entry name" value="Znf_PHD"/>
</dbReference>
<feature type="compositionally biased region" description="Polar residues" evidence="10">
    <location>
        <begin position="661"/>
        <end position="671"/>
    </location>
</feature>
<evidence type="ECO:0008006" key="15">
    <source>
        <dbReference type="Google" id="ProtNLM"/>
    </source>
</evidence>
<dbReference type="InterPro" id="IPR049781">
    <property type="entry name" value="AF10/AF17_PHD"/>
</dbReference>
<dbReference type="FunFam" id="3.30.40.10:FF:000042">
    <property type="entry name" value="protein AF-10 isoform X1"/>
    <property type="match status" value="1"/>
</dbReference>
<proteinExistence type="predicted"/>
<evidence type="ECO:0000259" key="11">
    <source>
        <dbReference type="PROSITE" id="PS50016"/>
    </source>
</evidence>
<accession>A0AAV2PVW8</accession>
<comment type="subcellular location">
    <subcellularLocation>
        <location evidence="1">Nucleus</location>
    </subcellularLocation>
</comment>
<feature type="compositionally biased region" description="Polar residues" evidence="10">
    <location>
        <begin position="497"/>
        <end position="518"/>
    </location>
</feature>
<dbReference type="PROSITE" id="PS50016">
    <property type="entry name" value="ZF_PHD_2"/>
    <property type="match status" value="1"/>
</dbReference>
<feature type="compositionally biased region" description="Low complexity" evidence="10">
    <location>
        <begin position="370"/>
        <end position="442"/>
    </location>
</feature>
<feature type="region of interest" description="Disordered" evidence="10">
    <location>
        <begin position="543"/>
        <end position="671"/>
    </location>
</feature>
<dbReference type="FunFam" id="3.30.40.10:FF:000053">
    <property type="entry name" value="protein AF-10 isoform X2"/>
    <property type="match status" value="1"/>
</dbReference>
<evidence type="ECO:0000259" key="12">
    <source>
        <dbReference type="PROSITE" id="PS51805"/>
    </source>
</evidence>
<feature type="compositionally biased region" description="Low complexity" evidence="10">
    <location>
        <begin position="895"/>
        <end position="911"/>
    </location>
</feature>
<protein>
    <recommendedName>
        <fullName evidence="15">Protein AF-10</fullName>
    </recommendedName>
</protein>
<keyword evidence="4" id="KW-0677">Repeat</keyword>
<keyword evidence="9" id="KW-0175">Coiled coil</keyword>
<dbReference type="AlphaFoldDB" id="A0AAV2PVW8"/>
<dbReference type="PROSITE" id="PS51805">
    <property type="entry name" value="EPHD"/>
    <property type="match status" value="1"/>
</dbReference>
<feature type="compositionally biased region" description="Gly residues" evidence="10">
    <location>
        <begin position="820"/>
        <end position="831"/>
    </location>
</feature>
<keyword evidence="7" id="KW-0539">Nucleus</keyword>
<dbReference type="InterPro" id="IPR013083">
    <property type="entry name" value="Znf_RING/FYVE/PHD"/>
</dbReference>
<evidence type="ECO:0000256" key="10">
    <source>
        <dbReference type="SAM" id="MobiDB-lite"/>
    </source>
</evidence>
<dbReference type="GO" id="GO:0006357">
    <property type="term" value="P:regulation of transcription by RNA polymerase II"/>
    <property type="evidence" value="ECO:0007669"/>
    <property type="project" value="TreeGrafter"/>
</dbReference>
<feature type="domain" description="PHD-type" evidence="11">
    <location>
        <begin position="12"/>
        <end position="64"/>
    </location>
</feature>
<dbReference type="GO" id="GO:0042393">
    <property type="term" value="F:histone binding"/>
    <property type="evidence" value="ECO:0007669"/>
    <property type="project" value="UniProtKB-ARBA"/>
</dbReference>
<keyword evidence="3" id="KW-0479">Metal-binding</keyword>
<dbReference type="Pfam" id="PF13832">
    <property type="entry name" value="zf-HC5HC2H_2"/>
    <property type="match status" value="1"/>
</dbReference>
<dbReference type="GO" id="GO:0005634">
    <property type="term" value="C:nucleus"/>
    <property type="evidence" value="ECO:0007669"/>
    <property type="project" value="UniProtKB-SubCell"/>
</dbReference>
<feature type="compositionally biased region" description="Polar residues" evidence="10">
    <location>
        <begin position="564"/>
        <end position="583"/>
    </location>
</feature>
<keyword evidence="5 8" id="KW-0863">Zinc-finger</keyword>
<feature type="compositionally biased region" description="Polar residues" evidence="10">
    <location>
        <begin position="916"/>
        <end position="926"/>
    </location>
</feature>
<dbReference type="InterPro" id="IPR050701">
    <property type="entry name" value="Histone_Mod_Regulator"/>
</dbReference>
<name>A0AAV2PVW8_MEGNR</name>
<dbReference type="Gene3D" id="3.30.40.10">
    <property type="entry name" value="Zinc/RING finger domain, C3HC4 (zinc finger)"/>
    <property type="match status" value="2"/>
</dbReference>
<feature type="non-terminal residue" evidence="13">
    <location>
        <position position="951"/>
    </location>
</feature>
<reference evidence="13 14" key="1">
    <citation type="submission" date="2024-05" db="EMBL/GenBank/DDBJ databases">
        <authorList>
            <person name="Wallberg A."/>
        </authorList>
    </citation>
    <scope>NUCLEOTIDE SEQUENCE [LARGE SCALE GENOMIC DNA]</scope>
</reference>
<dbReference type="Proteomes" id="UP001497623">
    <property type="component" value="Unassembled WGS sequence"/>
</dbReference>
<dbReference type="PANTHER" id="PTHR13793">
    <property type="entry name" value="PHD FINGER PROTEINS"/>
    <property type="match status" value="1"/>
</dbReference>
<evidence type="ECO:0000256" key="6">
    <source>
        <dbReference type="ARBA" id="ARBA00022833"/>
    </source>
</evidence>
<evidence type="ECO:0000256" key="3">
    <source>
        <dbReference type="ARBA" id="ARBA00022723"/>
    </source>
</evidence>
<feature type="compositionally biased region" description="Low complexity" evidence="10">
    <location>
        <begin position="312"/>
        <end position="354"/>
    </location>
</feature>
<evidence type="ECO:0000256" key="7">
    <source>
        <dbReference type="ARBA" id="ARBA00023242"/>
    </source>
</evidence>
<evidence type="ECO:0000313" key="13">
    <source>
        <dbReference type="EMBL" id="CAL4064828.1"/>
    </source>
</evidence>
<feature type="domain" description="PHD-type" evidence="12">
    <location>
        <begin position="79"/>
        <end position="198"/>
    </location>
</feature>
<dbReference type="InterPro" id="IPR019786">
    <property type="entry name" value="Zinc_finger_PHD-type_CS"/>
</dbReference>
<feature type="compositionally biased region" description="Basic residues" evidence="10">
    <location>
        <begin position="608"/>
        <end position="619"/>
    </location>
</feature>
<evidence type="ECO:0000256" key="2">
    <source>
        <dbReference type="ARBA" id="ARBA00022553"/>
    </source>
</evidence>
<feature type="compositionally biased region" description="Basic and acidic residues" evidence="10">
    <location>
        <begin position="296"/>
        <end position="308"/>
    </location>
</feature>
<gene>
    <name evidence="13" type="ORF">MNOR_LOCUS4286</name>
</gene>
<feature type="compositionally biased region" description="Gly residues" evidence="10">
    <location>
        <begin position="838"/>
        <end position="852"/>
    </location>
</feature>
<keyword evidence="6" id="KW-0862">Zinc</keyword>
<dbReference type="CDD" id="cd15574">
    <property type="entry name" value="PHD_AF10_AF17"/>
    <property type="match status" value="1"/>
</dbReference>
<feature type="compositionally biased region" description="Low complexity" evidence="10">
    <location>
        <begin position="277"/>
        <end position="292"/>
    </location>
</feature>
<evidence type="ECO:0000256" key="1">
    <source>
        <dbReference type="ARBA" id="ARBA00004123"/>
    </source>
</evidence>
<evidence type="ECO:0000256" key="4">
    <source>
        <dbReference type="ARBA" id="ARBA00022737"/>
    </source>
</evidence>
<dbReference type="SUPFAM" id="SSF57903">
    <property type="entry name" value="FYVE/PHD zinc finger"/>
    <property type="match status" value="1"/>
</dbReference>
<organism evidence="13 14">
    <name type="scientific">Meganyctiphanes norvegica</name>
    <name type="common">Northern krill</name>
    <name type="synonym">Thysanopoda norvegica</name>
    <dbReference type="NCBI Taxonomy" id="48144"/>
    <lineage>
        <taxon>Eukaryota</taxon>
        <taxon>Metazoa</taxon>
        <taxon>Ecdysozoa</taxon>
        <taxon>Arthropoda</taxon>
        <taxon>Crustacea</taxon>
        <taxon>Multicrustacea</taxon>
        <taxon>Malacostraca</taxon>
        <taxon>Eumalacostraca</taxon>
        <taxon>Eucarida</taxon>
        <taxon>Euphausiacea</taxon>
        <taxon>Euphausiidae</taxon>
        <taxon>Meganyctiphanes</taxon>
    </lineage>
</organism>
<sequence length="951" mass="98759">MKPQEEDAKEMVGGCCVCSDENGWTENPLVYCDGQGCNVAVHQACYGIVTVPTGAWFCRKCESQERVARQSSGGRRIFSQRCELCPSKDGALKRTDSGGWAHVVCALYIPEVRFGNVTTMEPIMLQLIPQERFNKSCYLCEESGKESRATLGACMQCNKTGCKQHFHVTCAQSMGLLCEEAGNYLDNVKYCGYCQYHFSKLRKGSNVKTIPPYRPVPHDHSVPSDEEKGTATSPTVGGIDSRDPNKQKKRTGRPPGSGLKKIGDVSLGPGSAGGPGTSTSGESVESPGVSGVDTEQAGHGEVILKTEISKLSTENTSGPPSNSSSSNSTSISLTSNSSHKPGGPSTSTSSFGGASTVTSVFTTITTTSTTASSFPTITPHSTPSSTTPTFSHIVTNSSTSPTFTTTSTSSSSATLPTTSSATISTPSSTVVTSVTGSTAGGTVPVRGNKPDMQLSTGTTHSTEGNNTQLTSSNQFGSSTPDLDKDKNNRKIRRNGPRTPSGNSNFGDTESNLSNDDAQSSGDLVLNICEEKNLSATDKDIKDSSIKTVPSKPSLDSSDDGGGSLNVQFTPNVTQQTAKNSDPFTPTPADFASSEPLKRGRSSSQDRGRRPKRGVAKRGRVSGARDGGRDSGASSPDSFTSESAPAPKRGRKKIDSKEGVSSVLTNGVGPNTLLLGNQLNPASTVAKQMTDTLHAELEAHSIYKEEEKIANLLVGPAIPGKKENSTTGGVGNSQPPPFPQSLEQLLERQWEQGSQFLMEQAQHFDIASLLSCLHQLRQENVRLEETVSSLIARRDHLLAVNARLSVPLSSPVPSCGSPSSVGGGGSSGGGGPSSNSSSSGGGAPPSAGGGGGQQPPPPPPSSGSSSHPPAPRPPTPGRVGQPPPGRLHNQAPLTHPSAAGTTAYTGAPAPSYCDATGASNNNLSGPSSHLKIFGGRGQQIPCGHRPHPLIGG</sequence>
<dbReference type="PROSITE" id="PS01359">
    <property type="entry name" value="ZF_PHD_1"/>
    <property type="match status" value="1"/>
</dbReference>
<dbReference type="SMART" id="SM00249">
    <property type="entry name" value="PHD"/>
    <property type="match status" value="2"/>
</dbReference>
<feature type="compositionally biased region" description="Polar residues" evidence="10">
    <location>
        <begin position="631"/>
        <end position="642"/>
    </location>
</feature>
<dbReference type="InterPro" id="IPR034732">
    <property type="entry name" value="EPHD"/>
</dbReference>
<dbReference type="GO" id="GO:0008270">
    <property type="term" value="F:zinc ion binding"/>
    <property type="evidence" value="ECO:0007669"/>
    <property type="project" value="UniProtKB-KW"/>
</dbReference>
<dbReference type="CDD" id="cd20901">
    <property type="entry name" value="CC_AF10"/>
    <property type="match status" value="1"/>
</dbReference>
<evidence type="ECO:0000313" key="14">
    <source>
        <dbReference type="Proteomes" id="UP001497623"/>
    </source>
</evidence>
<feature type="region of interest" description="Disordered" evidence="10">
    <location>
        <begin position="207"/>
        <end position="354"/>
    </location>
</feature>
<feature type="region of interest" description="Disordered" evidence="10">
    <location>
        <begin position="718"/>
        <end position="739"/>
    </location>
</feature>
<feature type="compositionally biased region" description="Polar residues" evidence="10">
    <location>
        <begin position="453"/>
        <end position="480"/>
    </location>
</feature>
<dbReference type="Pfam" id="PF13831">
    <property type="entry name" value="PHD_2"/>
    <property type="match status" value="1"/>
</dbReference>
<dbReference type="InterPro" id="IPR019787">
    <property type="entry name" value="Znf_PHD-finger"/>
</dbReference>
<keyword evidence="2" id="KW-0597">Phosphoprotein</keyword>
<keyword evidence="14" id="KW-1185">Reference proteome</keyword>
<feature type="region of interest" description="Disordered" evidence="10">
    <location>
        <begin position="370"/>
        <end position="518"/>
    </location>
</feature>
<evidence type="ECO:0000256" key="9">
    <source>
        <dbReference type="SAM" id="Coils"/>
    </source>
</evidence>
<comment type="caution">
    <text evidence="13">The sequence shown here is derived from an EMBL/GenBank/DDBJ whole genome shotgun (WGS) entry which is preliminary data.</text>
</comment>
<feature type="region of interest" description="Disordered" evidence="10">
    <location>
        <begin position="806"/>
        <end position="951"/>
    </location>
</feature>
<feature type="compositionally biased region" description="Pro residues" evidence="10">
    <location>
        <begin position="867"/>
        <end position="884"/>
    </location>
</feature>
<feature type="compositionally biased region" description="Low complexity" evidence="10">
    <location>
        <begin position="806"/>
        <end position="819"/>
    </location>
</feature>
<feature type="compositionally biased region" description="Basic and acidic residues" evidence="10">
    <location>
        <begin position="216"/>
        <end position="229"/>
    </location>
</feature>